<keyword evidence="3" id="KW-1185">Reference proteome</keyword>
<evidence type="ECO:0000313" key="3">
    <source>
        <dbReference type="Proteomes" id="UP000250043"/>
    </source>
</evidence>
<evidence type="ECO:0000313" key="2">
    <source>
        <dbReference type="EMBL" id="OCH89462.1"/>
    </source>
</evidence>
<dbReference type="Proteomes" id="UP000250043">
    <property type="component" value="Unassembled WGS sequence"/>
</dbReference>
<feature type="transmembrane region" description="Helical" evidence="1">
    <location>
        <begin position="95"/>
        <end position="114"/>
    </location>
</feature>
<gene>
    <name evidence="2" type="ORF">OBBRIDRAFT_888385</name>
</gene>
<keyword evidence="1" id="KW-0472">Membrane</keyword>
<protein>
    <submittedName>
        <fullName evidence="2">Uncharacterized protein</fullName>
    </submittedName>
</protein>
<sequence>MNMTGFLNLANLSACGSFLVLLHNFLTSYDRSVRCIGVKDSFNTVGLLLFANWALFSAIRVYAVSGGSWWLASLVFLLNAVPVGTNSYDFFSGIVYQVESIPVIGTVCFIGSNISDTEIIQFAVATRSCVMAADILVLLAIWTKTYGTVTAARRSGIKTPLATTLLRDGTLYFLLLLAINILSIVGFSINEFVYAVNGFSTPLSSIIVSHFLLNLRQVSSTSQDGSVDISHTSAVRSQQWSLRFRSFIDNMGEDLTYGTDVRDLDPHMSWVEDEHGAQDGERITAIVEPQGGHGASSSNLSQKDKEPAVMYAGITEVARAESMHSSHRIIGSIDILPSIVAVQEEVIGE</sequence>
<keyword evidence="1" id="KW-1133">Transmembrane helix</keyword>
<evidence type="ECO:0000256" key="1">
    <source>
        <dbReference type="SAM" id="Phobius"/>
    </source>
</evidence>
<feature type="transmembrane region" description="Helical" evidence="1">
    <location>
        <begin position="164"/>
        <end position="186"/>
    </location>
</feature>
<dbReference type="EMBL" id="KV722426">
    <property type="protein sequence ID" value="OCH89462.1"/>
    <property type="molecule type" value="Genomic_DNA"/>
</dbReference>
<feature type="transmembrane region" description="Helical" evidence="1">
    <location>
        <begin position="6"/>
        <end position="29"/>
    </location>
</feature>
<feature type="transmembrane region" description="Helical" evidence="1">
    <location>
        <begin position="69"/>
        <end position="88"/>
    </location>
</feature>
<reference evidence="2 3" key="1">
    <citation type="submission" date="2016-07" db="EMBL/GenBank/DDBJ databases">
        <title>Draft genome of the white-rot fungus Obba rivulosa 3A-2.</title>
        <authorList>
            <consortium name="DOE Joint Genome Institute"/>
            <person name="Miettinen O."/>
            <person name="Riley R."/>
            <person name="Acob R."/>
            <person name="Barry K."/>
            <person name="Cullen D."/>
            <person name="De Vries R."/>
            <person name="Hainaut M."/>
            <person name="Hatakka A."/>
            <person name="Henrissat B."/>
            <person name="Hilden K."/>
            <person name="Kuo R."/>
            <person name="Labutti K."/>
            <person name="Lipzen A."/>
            <person name="Makela M.R."/>
            <person name="Sandor L."/>
            <person name="Spatafora J.W."/>
            <person name="Grigoriev I.V."/>
            <person name="Hibbett D.S."/>
        </authorList>
    </citation>
    <scope>NUCLEOTIDE SEQUENCE [LARGE SCALE GENOMIC DNA]</scope>
    <source>
        <strain evidence="2 3">3A-2</strain>
    </source>
</reference>
<accession>A0A8E2AWP2</accession>
<proteinExistence type="predicted"/>
<dbReference type="AlphaFoldDB" id="A0A8E2AWP2"/>
<keyword evidence="1" id="KW-0812">Transmembrane</keyword>
<feature type="transmembrane region" description="Helical" evidence="1">
    <location>
        <begin position="41"/>
        <end position="63"/>
    </location>
</feature>
<name>A0A8E2AWP2_9APHY</name>
<dbReference type="OrthoDB" id="2804045at2759"/>
<organism evidence="2 3">
    <name type="scientific">Obba rivulosa</name>
    <dbReference type="NCBI Taxonomy" id="1052685"/>
    <lineage>
        <taxon>Eukaryota</taxon>
        <taxon>Fungi</taxon>
        <taxon>Dikarya</taxon>
        <taxon>Basidiomycota</taxon>
        <taxon>Agaricomycotina</taxon>
        <taxon>Agaricomycetes</taxon>
        <taxon>Polyporales</taxon>
        <taxon>Gelatoporiaceae</taxon>
        <taxon>Obba</taxon>
    </lineage>
</organism>